<evidence type="ECO:0000313" key="1">
    <source>
        <dbReference type="EMBL" id="MBM7589828.1"/>
    </source>
</evidence>
<gene>
    <name evidence="1" type="ORF">JOD01_001428</name>
</gene>
<dbReference type="RefSeq" id="WP_204517543.1">
    <property type="nucleotide sequence ID" value="NZ_BAABIN010000033.1"/>
</dbReference>
<dbReference type="EMBL" id="JAFBEB010000003">
    <property type="protein sequence ID" value="MBM7589828.1"/>
    <property type="molecule type" value="Genomic_DNA"/>
</dbReference>
<dbReference type="InterPro" id="IPR011990">
    <property type="entry name" value="TPR-like_helical_dom_sf"/>
</dbReference>
<sequence length="798" mass="91470">MGRKQLILTLVCTVSGLFVWEGPTGELSAATVYAAELPDTQIDALVKSAFQQYRESWQISAELGAQLDQHHKQLLAVVDKGISTNGSVLAEREGAEQTEPAIEWNFWLNLAKRLNDPSLLPALYTWLSASEIPDRYLYQETLLQLIPQGKEQQLLSYLPEASSDGAFTILMTLSEREKITDSQLEQWYLPYRDKPQWEGFINFLSAKSDYADLLAKWYDDPALSVEQQRQIAQALLGDDHLDLLRDIAMSTKDIYTEQLIDAFLLRNHGDRKAAERLIASSEQNGFLVSVDGLTEKTLAELYPDSMLSKGIAEYRKIRGQVYFYQEAEGDWYAYQSYGEDFAQPVQAIAKWTAFLNKFPLHPAADDAAYRLARCYQQTGNFAQALHWFLQAQKSGDRDLSYDAFGQFLYVLDTEMADGRGVHSADVQLPAWTKAWIDYSQAVERLRQGAYAEANEALKQFLAQYKGKDLFQPALLSADLNSTVASSAERYPFWEEVSKQQRLANELANLRSQATNATGEERARLQYKLAALIYREPLLFYNHLWLGGRQSFFWFGQIKTMDYNETLADYIGRFNNYSQAIKAFSTVDLNVADPETAAKTLYSLALSNSKLLEYGEEVRYYASRVELGEQLLGYCHTLTERYPQSALADDALLLAYYYSLDRAYLQQVVQNYPQGDMVTTAKELLIAKQERANDPLRSYLPYQTVDVTDWRVPSDIKDWVEQNKQNPQYRDWKRSGDWAYIYIASKETEGVYFQAAADRQGVTFGFSRYALPKAWQKQEQVIRLPYRFIQQKSLVWEQN</sequence>
<proteinExistence type="predicted"/>
<evidence type="ECO:0000313" key="2">
    <source>
        <dbReference type="Proteomes" id="UP000717624"/>
    </source>
</evidence>
<dbReference type="AlphaFoldDB" id="A0A938XY79"/>
<dbReference type="Proteomes" id="UP000717624">
    <property type="component" value="Unassembled WGS sequence"/>
</dbReference>
<keyword evidence="2" id="KW-1185">Reference proteome</keyword>
<dbReference type="Gene3D" id="1.25.40.10">
    <property type="entry name" value="Tetratricopeptide repeat domain"/>
    <property type="match status" value="2"/>
</dbReference>
<name>A0A938XY79_9BACL</name>
<evidence type="ECO:0008006" key="3">
    <source>
        <dbReference type="Google" id="ProtNLM"/>
    </source>
</evidence>
<reference evidence="1" key="1">
    <citation type="submission" date="2021-01" db="EMBL/GenBank/DDBJ databases">
        <title>Genomic Encyclopedia of Type Strains, Phase IV (KMG-IV): sequencing the most valuable type-strain genomes for metagenomic binning, comparative biology and taxonomic classification.</title>
        <authorList>
            <person name="Goeker M."/>
        </authorList>
    </citation>
    <scope>NUCLEOTIDE SEQUENCE</scope>
    <source>
        <strain evidence="1">DSM 25523</strain>
    </source>
</reference>
<comment type="caution">
    <text evidence="1">The sequence shown here is derived from an EMBL/GenBank/DDBJ whole genome shotgun (WGS) entry which is preliminary data.</text>
</comment>
<dbReference type="SUPFAM" id="SSF81901">
    <property type="entry name" value="HCP-like"/>
    <property type="match status" value="1"/>
</dbReference>
<accession>A0A938XY79</accession>
<protein>
    <recommendedName>
        <fullName evidence="3">Tetratricopeptide repeat protein</fullName>
    </recommendedName>
</protein>
<organism evidence="1 2">
    <name type="scientific">Brevibacillus fulvus</name>
    <dbReference type="NCBI Taxonomy" id="1125967"/>
    <lineage>
        <taxon>Bacteria</taxon>
        <taxon>Bacillati</taxon>
        <taxon>Bacillota</taxon>
        <taxon>Bacilli</taxon>
        <taxon>Bacillales</taxon>
        <taxon>Paenibacillaceae</taxon>
        <taxon>Brevibacillus</taxon>
    </lineage>
</organism>